<dbReference type="AlphaFoldDB" id="A0A8J5ETX1"/>
<feature type="compositionally biased region" description="Polar residues" evidence="1">
    <location>
        <begin position="1"/>
        <end position="11"/>
    </location>
</feature>
<sequence length="99" mass="10799">MARSRGQTSPATLRGRTSTTTSLCGTHLSCTPNTILRKFKTTATVSVLSLSHLCFCSARRLLKMVDGLNFKDFATFLLAFLASKSWSRGRTSAPSYCNS</sequence>
<dbReference type="Proteomes" id="UP000734854">
    <property type="component" value="Unassembled WGS sequence"/>
</dbReference>
<gene>
    <name evidence="2" type="ORF">ZIOFF_073865</name>
</gene>
<evidence type="ECO:0000313" key="3">
    <source>
        <dbReference type="Proteomes" id="UP000734854"/>
    </source>
</evidence>
<feature type="region of interest" description="Disordered" evidence="1">
    <location>
        <begin position="1"/>
        <end position="20"/>
    </location>
</feature>
<evidence type="ECO:0000313" key="2">
    <source>
        <dbReference type="EMBL" id="KAG6469167.1"/>
    </source>
</evidence>
<keyword evidence="3" id="KW-1185">Reference proteome</keyword>
<dbReference type="EMBL" id="JACMSC010000022">
    <property type="protein sequence ID" value="KAG6469167.1"/>
    <property type="molecule type" value="Genomic_DNA"/>
</dbReference>
<evidence type="ECO:0000256" key="1">
    <source>
        <dbReference type="SAM" id="MobiDB-lite"/>
    </source>
</evidence>
<accession>A0A8J5ETX1</accession>
<name>A0A8J5ETX1_ZINOF</name>
<reference evidence="2 3" key="1">
    <citation type="submission" date="2020-08" db="EMBL/GenBank/DDBJ databases">
        <title>Plant Genome Project.</title>
        <authorList>
            <person name="Zhang R.-G."/>
        </authorList>
    </citation>
    <scope>NUCLEOTIDE SEQUENCE [LARGE SCALE GENOMIC DNA]</scope>
    <source>
        <tissue evidence="2">Rhizome</tissue>
    </source>
</reference>
<organism evidence="2 3">
    <name type="scientific">Zingiber officinale</name>
    <name type="common">Ginger</name>
    <name type="synonym">Amomum zingiber</name>
    <dbReference type="NCBI Taxonomy" id="94328"/>
    <lineage>
        <taxon>Eukaryota</taxon>
        <taxon>Viridiplantae</taxon>
        <taxon>Streptophyta</taxon>
        <taxon>Embryophyta</taxon>
        <taxon>Tracheophyta</taxon>
        <taxon>Spermatophyta</taxon>
        <taxon>Magnoliopsida</taxon>
        <taxon>Liliopsida</taxon>
        <taxon>Zingiberales</taxon>
        <taxon>Zingiberaceae</taxon>
        <taxon>Zingiber</taxon>
    </lineage>
</organism>
<proteinExistence type="predicted"/>
<protein>
    <submittedName>
        <fullName evidence="2">Uncharacterized protein</fullName>
    </submittedName>
</protein>
<comment type="caution">
    <text evidence="2">The sequence shown here is derived from an EMBL/GenBank/DDBJ whole genome shotgun (WGS) entry which is preliminary data.</text>
</comment>